<dbReference type="InterPro" id="IPR011048">
    <property type="entry name" value="Haem_d1_sf"/>
</dbReference>
<reference evidence="2" key="1">
    <citation type="submission" date="2006-06" db="EMBL/GenBank/DDBJ databases">
        <title>Complete sequence of chromosome of Chelativorans sp. BNC1.</title>
        <authorList>
            <consortium name="US DOE Joint Genome Institute"/>
            <person name="Copeland A."/>
            <person name="Lucas S."/>
            <person name="Lapidus A."/>
            <person name="Barry K."/>
            <person name="Detter J.C."/>
            <person name="Glavina del Rio T."/>
            <person name="Hammon N."/>
            <person name="Israni S."/>
            <person name="Dalin E."/>
            <person name="Tice H."/>
            <person name="Pitluck S."/>
            <person name="Chertkov O."/>
            <person name="Brettin T."/>
            <person name="Bruce D."/>
            <person name="Han C."/>
            <person name="Tapia R."/>
            <person name="Gilna P."/>
            <person name="Schmutz J."/>
            <person name="Larimer F."/>
            <person name="Land M."/>
            <person name="Hauser L."/>
            <person name="Kyrpides N."/>
            <person name="Mikhailova N."/>
            <person name="Richardson P."/>
        </authorList>
    </citation>
    <scope>NUCLEOTIDE SEQUENCE</scope>
    <source>
        <strain evidence="2">BNC1</strain>
    </source>
</reference>
<proteinExistence type="predicted"/>
<gene>
    <name evidence="2" type="ordered locus">Meso_0579</name>
</gene>
<evidence type="ECO:0000313" key="2">
    <source>
        <dbReference type="EMBL" id="ABG61980.1"/>
    </source>
</evidence>
<dbReference type="Gene3D" id="2.130.10.10">
    <property type="entry name" value="YVTN repeat-like/Quinoprotein amine dehydrogenase"/>
    <property type="match status" value="1"/>
</dbReference>
<protein>
    <submittedName>
        <fullName evidence="2">Uncharacterized protein</fullName>
    </submittedName>
</protein>
<dbReference type="InterPro" id="IPR015943">
    <property type="entry name" value="WD40/YVTN_repeat-like_dom_sf"/>
</dbReference>
<dbReference type="STRING" id="266779.Meso_0579"/>
<keyword evidence="1" id="KW-0732">Signal</keyword>
<feature type="chain" id="PRO_5004180346" evidence="1">
    <location>
        <begin position="26"/>
        <end position="453"/>
    </location>
</feature>
<dbReference type="KEGG" id="mes:Meso_0579"/>
<accession>Q11KU5</accession>
<dbReference type="EMBL" id="CP000390">
    <property type="protein sequence ID" value="ABG61980.1"/>
    <property type="molecule type" value="Genomic_DNA"/>
</dbReference>
<feature type="signal peptide" evidence="1">
    <location>
        <begin position="1"/>
        <end position="25"/>
    </location>
</feature>
<dbReference type="AlphaFoldDB" id="Q11KU5"/>
<sequence precursor="true">MPGNRLAAGLAAALMSSILSFPAMADPAELVGRISGSTIAVISDGDFVGQTYATGRLAPREAGHRDLLTILSIADGRLVSGSLPLSNSVTAAPEVLALTRDGRTAFVTERLGERLEGGDTVADLPPGNRLFAADLTDEAKPRLADTAELAAFPEALAIGPDGRLVAVVSNTAEASFLQIVPYDGGRFGEVTRIDLDELGVRGSAGGPRGGVTATNVQWHPSGRFLAVNINTQNRVAFFELTDEDGRPGLRPWGNIVETGADPFVGRFTPDGGFYLTSDWGRNFTATDLAGRIPDRPSAISVIRLADRTRRGDDARHERIASVETDVAAEGLAVSPDGRFVATVNMRGTAFPTDTDRFQPEGTVTLLAFDSSAGALTKIGDYPFEGVLPEGGTFDLTGDHFLATVFHGHDGADDSVGSGLEVFHVIKGDNPALERLGRIPLPHGVHHVDIAGGQ</sequence>
<dbReference type="eggNOG" id="COG2706">
    <property type="taxonomic scope" value="Bacteria"/>
</dbReference>
<dbReference type="SUPFAM" id="SSF51004">
    <property type="entry name" value="C-terminal (heme d1) domain of cytochrome cd1-nitrite reductase"/>
    <property type="match status" value="1"/>
</dbReference>
<name>Q11KU5_CHESB</name>
<organism evidence="2">
    <name type="scientific">Chelativorans sp. (strain BNC1)</name>
    <dbReference type="NCBI Taxonomy" id="266779"/>
    <lineage>
        <taxon>Bacteria</taxon>
        <taxon>Pseudomonadati</taxon>
        <taxon>Pseudomonadota</taxon>
        <taxon>Alphaproteobacteria</taxon>
        <taxon>Hyphomicrobiales</taxon>
        <taxon>Phyllobacteriaceae</taxon>
        <taxon>Chelativorans</taxon>
    </lineage>
</organism>
<evidence type="ECO:0000256" key="1">
    <source>
        <dbReference type="SAM" id="SignalP"/>
    </source>
</evidence>
<dbReference type="HOGENOM" id="CLU_052479_0_0_5"/>